<dbReference type="Proteomes" id="UP001054252">
    <property type="component" value="Unassembled WGS sequence"/>
</dbReference>
<accession>A0AAV5HD21</accession>
<name>A0AAV5HD21_9ROSI</name>
<sequence>MPIASVLVLLSTSPPSLNTSLPRFLNSPEMLLETTRRIGLFHGTFNWR</sequence>
<keyword evidence="2" id="KW-1185">Reference proteome</keyword>
<evidence type="ECO:0000313" key="2">
    <source>
        <dbReference type="Proteomes" id="UP001054252"/>
    </source>
</evidence>
<gene>
    <name evidence="1" type="ORF">SLEP1_g1197</name>
</gene>
<dbReference type="AlphaFoldDB" id="A0AAV5HD21"/>
<dbReference type="EMBL" id="BPVZ01000001">
    <property type="protein sequence ID" value="GKU86708.1"/>
    <property type="molecule type" value="Genomic_DNA"/>
</dbReference>
<evidence type="ECO:0000313" key="1">
    <source>
        <dbReference type="EMBL" id="GKU86708.1"/>
    </source>
</evidence>
<comment type="caution">
    <text evidence="1">The sequence shown here is derived from an EMBL/GenBank/DDBJ whole genome shotgun (WGS) entry which is preliminary data.</text>
</comment>
<reference evidence="1 2" key="1">
    <citation type="journal article" date="2021" name="Commun. Biol.">
        <title>The genome of Shorea leprosula (Dipterocarpaceae) highlights the ecological relevance of drought in aseasonal tropical rainforests.</title>
        <authorList>
            <person name="Ng K.K.S."/>
            <person name="Kobayashi M.J."/>
            <person name="Fawcett J.A."/>
            <person name="Hatakeyama M."/>
            <person name="Paape T."/>
            <person name="Ng C.H."/>
            <person name="Ang C.C."/>
            <person name="Tnah L.H."/>
            <person name="Lee C.T."/>
            <person name="Nishiyama T."/>
            <person name="Sese J."/>
            <person name="O'Brien M.J."/>
            <person name="Copetti D."/>
            <person name="Mohd Noor M.I."/>
            <person name="Ong R.C."/>
            <person name="Putra M."/>
            <person name="Sireger I.Z."/>
            <person name="Indrioko S."/>
            <person name="Kosugi Y."/>
            <person name="Izuno A."/>
            <person name="Isagi Y."/>
            <person name="Lee S.L."/>
            <person name="Shimizu K.K."/>
        </authorList>
    </citation>
    <scope>NUCLEOTIDE SEQUENCE [LARGE SCALE GENOMIC DNA]</scope>
    <source>
        <strain evidence="1">214</strain>
    </source>
</reference>
<organism evidence="1 2">
    <name type="scientific">Rubroshorea leprosula</name>
    <dbReference type="NCBI Taxonomy" id="152421"/>
    <lineage>
        <taxon>Eukaryota</taxon>
        <taxon>Viridiplantae</taxon>
        <taxon>Streptophyta</taxon>
        <taxon>Embryophyta</taxon>
        <taxon>Tracheophyta</taxon>
        <taxon>Spermatophyta</taxon>
        <taxon>Magnoliopsida</taxon>
        <taxon>eudicotyledons</taxon>
        <taxon>Gunneridae</taxon>
        <taxon>Pentapetalae</taxon>
        <taxon>rosids</taxon>
        <taxon>malvids</taxon>
        <taxon>Malvales</taxon>
        <taxon>Dipterocarpaceae</taxon>
        <taxon>Rubroshorea</taxon>
    </lineage>
</organism>
<proteinExistence type="predicted"/>
<protein>
    <submittedName>
        <fullName evidence="1">Uncharacterized protein</fullName>
    </submittedName>
</protein>